<evidence type="ECO:0000313" key="3">
    <source>
        <dbReference type="EMBL" id="KGP62210.1"/>
    </source>
</evidence>
<comment type="caution">
    <text evidence="3">The sequence shown here is derived from an EMBL/GenBank/DDBJ whole genome shotgun (WGS) entry which is preliminary data.</text>
</comment>
<protein>
    <recommendedName>
        <fullName evidence="5">WH2 domain-containing protein</fullName>
    </recommendedName>
</protein>
<proteinExistence type="predicted"/>
<accession>A0A0A2SM31</accession>
<organism evidence="3 4">
    <name type="scientific">Legionella norrlandica</name>
    <dbReference type="NCBI Taxonomy" id="1498499"/>
    <lineage>
        <taxon>Bacteria</taxon>
        <taxon>Pseudomonadati</taxon>
        <taxon>Pseudomonadota</taxon>
        <taxon>Gammaproteobacteria</taxon>
        <taxon>Legionellales</taxon>
        <taxon>Legionellaceae</taxon>
        <taxon>Legionella</taxon>
    </lineage>
</organism>
<evidence type="ECO:0000256" key="2">
    <source>
        <dbReference type="SAM" id="MobiDB-lite"/>
    </source>
</evidence>
<keyword evidence="1" id="KW-0175">Coiled coil</keyword>
<feature type="compositionally biased region" description="Basic and acidic residues" evidence="2">
    <location>
        <begin position="152"/>
        <end position="173"/>
    </location>
</feature>
<evidence type="ECO:0008006" key="5">
    <source>
        <dbReference type="Google" id="ProtNLM"/>
    </source>
</evidence>
<name>A0A0A2SM31_9GAMM</name>
<dbReference type="Proteomes" id="UP000054422">
    <property type="component" value="Unassembled WGS sequence"/>
</dbReference>
<reference evidence="3 4" key="1">
    <citation type="submission" date="2014-05" db="EMBL/GenBank/DDBJ databases">
        <authorList>
            <person name="Rizzardi K."/>
            <person name="Winiecka-Krusnell J."/>
            <person name="Ramliden M."/>
            <person name="Alm E."/>
            <person name="Andersson S."/>
            <person name="Byfors S."/>
        </authorList>
    </citation>
    <scope>NUCLEOTIDE SEQUENCE [LARGE SCALE GENOMIC DNA]</scope>
    <source>
        <strain evidence="3 4">LEGN</strain>
    </source>
</reference>
<keyword evidence="4" id="KW-1185">Reference proteome</keyword>
<dbReference type="STRING" id="1498499.EP47_13560"/>
<dbReference type="RefSeq" id="WP_035891524.1">
    <property type="nucleotide sequence ID" value="NZ_JNCF01000093.1"/>
</dbReference>
<feature type="region of interest" description="Disordered" evidence="2">
    <location>
        <begin position="77"/>
        <end position="173"/>
    </location>
</feature>
<evidence type="ECO:0000256" key="1">
    <source>
        <dbReference type="SAM" id="Coils"/>
    </source>
</evidence>
<feature type="compositionally biased region" description="Polar residues" evidence="2">
    <location>
        <begin position="129"/>
        <end position="142"/>
    </location>
</feature>
<evidence type="ECO:0000313" key="4">
    <source>
        <dbReference type="Proteomes" id="UP000054422"/>
    </source>
</evidence>
<feature type="compositionally biased region" description="Polar residues" evidence="2">
    <location>
        <begin position="85"/>
        <end position="97"/>
    </location>
</feature>
<feature type="coiled-coil region" evidence="1">
    <location>
        <begin position="10"/>
        <end position="44"/>
    </location>
</feature>
<gene>
    <name evidence="3" type="ORF">EP47_13560</name>
</gene>
<feature type="compositionally biased region" description="Pro residues" evidence="2">
    <location>
        <begin position="101"/>
        <end position="121"/>
    </location>
</feature>
<dbReference type="AlphaFoldDB" id="A0A0A2SM31"/>
<sequence>MFGKRDNGPIQDLQKKQAALVEKINLLQGEVRRLREEISKIEVTKGEVNSNKVAIEKAIKEIEGLQKGIKDELGKLSRKTREIKSSTPELSSNTETITGGPPIPPPPPPSMGIPPPPPPPIFKKGVKPQVTSSKPTESQKQTVDPKGAMLDQLKEGVKLKKSNETEARERTEEQIELEKREEIQRYEKSILTKEAEIERLIAQVSDLSTKLETAKVSQKEYQLALQSQTELISSSVKPNLKISPLRSPNFKKMSPFLF</sequence>
<dbReference type="EMBL" id="JNCF01000093">
    <property type="protein sequence ID" value="KGP62210.1"/>
    <property type="molecule type" value="Genomic_DNA"/>
</dbReference>